<evidence type="ECO:0000313" key="12">
    <source>
        <dbReference type="EMBL" id="KAK1927576.1"/>
    </source>
</evidence>
<feature type="transmembrane region" description="Helical" evidence="10">
    <location>
        <begin position="57"/>
        <end position="79"/>
    </location>
</feature>
<dbReference type="Pfam" id="PF00083">
    <property type="entry name" value="Sugar_tr"/>
    <property type="match status" value="1"/>
</dbReference>
<evidence type="ECO:0000256" key="7">
    <source>
        <dbReference type="ARBA" id="ARBA00049119"/>
    </source>
</evidence>
<feature type="transmembrane region" description="Helical" evidence="10">
    <location>
        <begin position="91"/>
        <end position="109"/>
    </location>
</feature>
<dbReference type="FunFam" id="1.20.1250.20:FF:000061">
    <property type="entry name" value="MFS sugar transporter"/>
    <property type="match status" value="1"/>
</dbReference>
<proteinExistence type="inferred from homology"/>
<dbReference type="GO" id="GO:0016020">
    <property type="term" value="C:membrane"/>
    <property type="evidence" value="ECO:0007669"/>
    <property type="project" value="UniProtKB-SubCell"/>
</dbReference>
<evidence type="ECO:0000256" key="1">
    <source>
        <dbReference type="ARBA" id="ARBA00004141"/>
    </source>
</evidence>
<dbReference type="InterPro" id="IPR050360">
    <property type="entry name" value="MFS_Sugar_Transporters"/>
</dbReference>
<dbReference type="NCBIfam" id="TIGR00879">
    <property type="entry name" value="SP"/>
    <property type="match status" value="1"/>
</dbReference>
<evidence type="ECO:0000256" key="6">
    <source>
        <dbReference type="ARBA" id="ARBA00023136"/>
    </source>
</evidence>
<keyword evidence="6 10" id="KW-0472">Membrane</keyword>
<dbReference type="EMBL" id="JAODAN010000001">
    <property type="protein sequence ID" value="KAK1927576.1"/>
    <property type="molecule type" value="Genomic_DNA"/>
</dbReference>
<dbReference type="Proteomes" id="UP001182556">
    <property type="component" value="Unassembled WGS sequence"/>
</dbReference>
<evidence type="ECO:0000313" key="13">
    <source>
        <dbReference type="Proteomes" id="UP001182556"/>
    </source>
</evidence>
<keyword evidence="4 10" id="KW-0812">Transmembrane</keyword>
<feature type="transmembrane region" description="Helical" evidence="10">
    <location>
        <begin position="115"/>
        <end position="136"/>
    </location>
</feature>
<evidence type="ECO:0000256" key="2">
    <source>
        <dbReference type="ARBA" id="ARBA00010992"/>
    </source>
</evidence>
<comment type="subcellular location">
    <subcellularLocation>
        <location evidence="1">Membrane</location>
        <topology evidence="1">Multi-pass membrane protein</topology>
    </subcellularLocation>
</comment>
<evidence type="ECO:0000259" key="11">
    <source>
        <dbReference type="PROSITE" id="PS50850"/>
    </source>
</evidence>
<accession>A0AAD9L8W0</accession>
<dbReference type="InterPro" id="IPR036259">
    <property type="entry name" value="MFS_trans_sf"/>
</dbReference>
<feature type="transmembrane region" description="Helical" evidence="10">
    <location>
        <begin position="323"/>
        <end position="341"/>
    </location>
</feature>
<dbReference type="AlphaFoldDB" id="A0AAD9L8W0"/>
<evidence type="ECO:0000256" key="3">
    <source>
        <dbReference type="ARBA" id="ARBA00022448"/>
    </source>
</evidence>
<evidence type="ECO:0000256" key="10">
    <source>
        <dbReference type="SAM" id="Phobius"/>
    </source>
</evidence>
<feature type="domain" description="Major facilitator superfamily (MFS) profile" evidence="11">
    <location>
        <begin position="13"/>
        <end position="466"/>
    </location>
</feature>
<feature type="transmembrane region" description="Helical" evidence="10">
    <location>
        <begin position="444"/>
        <end position="462"/>
    </location>
</feature>
<dbReference type="Gene3D" id="1.20.1250.20">
    <property type="entry name" value="MFS general substrate transporter like domains"/>
    <property type="match status" value="1"/>
</dbReference>
<comment type="similarity">
    <text evidence="2 8">Belongs to the major facilitator superfamily. Sugar transporter (TC 2.A.1.1) family.</text>
</comment>
<keyword evidence="3 8" id="KW-0813">Transport</keyword>
<keyword evidence="12" id="KW-0762">Sugar transport</keyword>
<dbReference type="PANTHER" id="PTHR48022">
    <property type="entry name" value="PLASTIDIC GLUCOSE TRANSPORTER 4"/>
    <property type="match status" value="1"/>
</dbReference>
<dbReference type="PRINTS" id="PR00171">
    <property type="entry name" value="SUGRTRNSPORT"/>
</dbReference>
<evidence type="ECO:0000256" key="5">
    <source>
        <dbReference type="ARBA" id="ARBA00022989"/>
    </source>
</evidence>
<evidence type="ECO:0000256" key="4">
    <source>
        <dbReference type="ARBA" id="ARBA00022692"/>
    </source>
</evidence>
<feature type="transmembrane region" description="Helical" evidence="10">
    <location>
        <begin position="376"/>
        <end position="400"/>
    </location>
</feature>
<sequence length="533" mass="58443">MPLLHGRLANWAITACAGSAFLLFGYDQGVMSGLLTGSAFTSQFPEIDTTEGATGSASLQGTVVAIYEIGCLFGSLFTFFYGEKFGRRRTIMLGCTVLTIGAVLQVASFGIPQLIVGRIVTGLGNGINTSTVPVWHSETTKAHNRGRALAIELAINIFGVMSAYWIDYGFSFVNSPAQFRVPLAIQIAFAFATVFLILFCPESPRWLLKHGREDQAKAVLAQLSVKPPGVDRDVELHNEFTEILTALREEEAATVKDKNGQPISAVKACFTFGRERYFHRVMLGVGSQFMQQLCGINLITYYAPVIFEQSVGLSRDISLLLSGFNGVAYFLSSLIPIWLIDRIGRRKLMLFAAAGQCACMAVLAGTTSVTHKATGIVAATMLFLFNFFFAVGLLAIPWLLPSEYAPLPIRASAAALASASNWIFTFLVVEITPVSIKSIGYRTYIYFCVFNACFLPLIYFFYPETANLSLEQIDLLFTGDKVLINLPSELRDVTVGGDIERLPHRSNEKIEDHSLKSQDIAHDEQGPVHSELK</sequence>
<feature type="transmembrane region" description="Helical" evidence="10">
    <location>
        <begin position="412"/>
        <end position="432"/>
    </location>
</feature>
<reference evidence="12" key="1">
    <citation type="submission" date="2023-02" db="EMBL/GenBank/DDBJ databases">
        <title>Identification and recombinant expression of a fungal hydrolase from Papiliotrema laurentii that hydrolyzes apple cutin and clears colloidal polyester polyurethane.</title>
        <authorList>
            <consortium name="DOE Joint Genome Institute"/>
            <person name="Roman V.A."/>
            <person name="Bojanowski C."/>
            <person name="Crable B.R."/>
            <person name="Wagner D.N."/>
            <person name="Hung C.S."/>
            <person name="Nadeau L.J."/>
            <person name="Schratz L."/>
            <person name="Haridas S."/>
            <person name="Pangilinan J."/>
            <person name="Lipzen A."/>
            <person name="Na H."/>
            <person name="Yan M."/>
            <person name="Ng V."/>
            <person name="Grigoriev I.V."/>
            <person name="Spatafora J.W."/>
            <person name="Barlow D."/>
            <person name="Biffinger J."/>
            <person name="Kelley-Loughnane N."/>
            <person name="Varaljay V.A."/>
            <person name="Crookes-Goodson W.J."/>
        </authorList>
    </citation>
    <scope>NUCLEOTIDE SEQUENCE</scope>
    <source>
        <strain evidence="12">5307AH</strain>
    </source>
</reference>
<organism evidence="12 13">
    <name type="scientific">Papiliotrema laurentii</name>
    <name type="common">Cryptococcus laurentii</name>
    <dbReference type="NCBI Taxonomy" id="5418"/>
    <lineage>
        <taxon>Eukaryota</taxon>
        <taxon>Fungi</taxon>
        <taxon>Dikarya</taxon>
        <taxon>Basidiomycota</taxon>
        <taxon>Agaricomycotina</taxon>
        <taxon>Tremellomycetes</taxon>
        <taxon>Tremellales</taxon>
        <taxon>Rhynchogastremaceae</taxon>
        <taxon>Papiliotrema</taxon>
    </lineage>
</organism>
<gene>
    <name evidence="12" type="ORF">DB88DRAFT_478469</name>
</gene>
<dbReference type="InterPro" id="IPR003663">
    <property type="entry name" value="Sugar/inositol_transpt"/>
</dbReference>
<keyword evidence="13" id="KW-1185">Reference proteome</keyword>
<protein>
    <submittedName>
        <fullName evidence="12">Sugar transporter</fullName>
    </submittedName>
</protein>
<feature type="transmembrane region" description="Helical" evidence="10">
    <location>
        <begin position="148"/>
        <end position="166"/>
    </location>
</feature>
<feature type="region of interest" description="Disordered" evidence="9">
    <location>
        <begin position="505"/>
        <end position="533"/>
    </location>
</feature>
<name>A0AAD9L8W0_PAPLA</name>
<evidence type="ECO:0000256" key="8">
    <source>
        <dbReference type="RuleBase" id="RU003346"/>
    </source>
</evidence>
<comment type="caution">
    <text evidence="12">The sequence shown here is derived from an EMBL/GenBank/DDBJ whole genome shotgun (WGS) entry which is preliminary data.</text>
</comment>
<evidence type="ECO:0000256" key="9">
    <source>
        <dbReference type="SAM" id="MobiDB-lite"/>
    </source>
</evidence>
<dbReference type="InterPro" id="IPR020846">
    <property type="entry name" value="MFS_dom"/>
</dbReference>
<dbReference type="SUPFAM" id="SSF103473">
    <property type="entry name" value="MFS general substrate transporter"/>
    <property type="match status" value="1"/>
</dbReference>
<dbReference type="PANTHER" id="PTHR48022:SF28">
    <property type="entry name" value="MAJOR FACILITATOR SUPERFAMILY (MFS) PROFILE DOMAIN-CONTAINING PROTEIN-RELATED"/>
    <property type="match status" value="1"/>
</dbReference>
<feature type="transmembrane region" description="Helical" evidence="10">
    <location>
        <begin position="181"/>
        <end position="200"/>
    </location>
</feature>
<comment type="catalytic activity">
    <reaction evidence="7">
        <text>myo-inositol(out) + H(+)(out) = myo-inositol(in) + H(+)(in)</text>
        <dbReference type="Rhea" id="RHEA:60364"/>
        <dbReference type="ChEBI" id="CHEBI:15378"/>
        <dbReference type="ChEBI" id="CHEBI:17268"/>
    </reaction>
</comment>
<dbReference type="PROSITE" id="PS50850">
    <property type="entry name" value="MFS"/>
    <property type="match status" value="1"/>
</dbReference>
<feature type="transmembrane region" description="Helical" evidence="10">
    <location>
        <begin position="281"/>
        <end position="303"/>
    </location>
</feature>
<dbReference type="GO" id="GO:0005351">
    <property type="term" value="F:carbohydrate:proton symporter activity"/>
    <property type="evidence" value="ECO:0007669"/>
    <property type="project" value="TreeGrafter"/>
</dbReference>
<dbReference type="InterPro" id="IPR005828">
    <property type="entry name" value="MFS_sugar_transport-like"/>
</dbReference>
<keyword evidence="5 10" id="KW-1133">Transmembrane helix</keyword>